<comment type="caution">
    <text evidence="11">The sequence shown here is derived from an EMBL/GenBank/DDBJ whole genome shotgun (WGS) entry which is preliminary data.</text>
</comment>
<evidence type="ECO:0000313" key="12">
    <source>
        <dbReference type="Proteomes" id="UP001140949"/>
    </source>
</evidence>
<evidence type="ECO:0000256" key="8">
    <source>
        <dbReference type="ARBA" id="ARBA00023136"/>
    </source>
</evidence>
<dbReference type="GO" id="GO:0008137">
    <property type="term" value="F:NADH dehydrogenase (ubiquinone) activity"/>
    <property type="evidence" value="ECO:0007669"/>
    <property type="project" value="InterPro"/>
</dbReference>
<accession>A0AAX6FMG4</accession>
<name>A0AAX6FMG4_IRIPA</name>
<evidence type="ECO:0000313" key="11">
    <source>
        <dbReference type="EMBL" id="KAJ6817607.1"/>
    </source>
</evidence>
<evidence type="ECO:0000256" key="3">
    <source>
        <dbReference type="ARBA" id="ARBA00022448"/>
    </source>
</evidence>
<evidence type="ECO:0000256" key="9">
    <source>
        <dbReference type="SAM" id="Phobius"/>
    </source>
</evidence>
<feature type="domain" description="NADH:quinone oxidoreductase/Mrp antiporter transmembrane" evidence="10">
    <location>
        <begin position="8"/>
        <end position="159"/>
    </location>
</feature>
<evidence type="ECO:0000256" key="1">
    <source>
        <dbReference type="ARBA" id="ARBA00004141"/>
    </source>
</evidence>
<organism evidence="11 12">
    <name type="scientific">Iris pallida</name>
    <name type="common">Sweet iris</name>
    <dbReference type="NCBI Taxonomy" id="29817"/>
    <lineage>
        <taxon>Eukaryota</taxon>
        <taxon>Viridiplantae</taxon>
        <taxon>Streptophyta</taxon>
        <taxon>Embryophyta</taxon>
        <taxon>Tracheophyta</taxon>
        <taxon>Spermatophyta</taxon>
        <taxon>Magnoliopsida</taxon>
        <taxon>Liliopsida</taxon>
        <taxon>Asparagales</taxon>
        <taxon>Iridaceae</taxon>
        <taxon>Iridoideae</taxon>
        <taxon>Irideae</taxon>
        <taxon>Iris</taxon>
    </lineage>
</organism>
<dbReference type="PANTHER" id="PTHR42829:SF2">
    <property type="entry name" value="NADH-UBIQUINONE OXIDOREDUCTASE CHAIN 5"/>
    <property type="match status" value="1"/>
</dbReference>
<keyword evidence="12" id="KW-1185">Reference proteome</keyword>
<dbReference type="GO" id="GO:0003954">
    <property type="term" value="F:NADH dehydrogenase activity"/>
    <property type="evidence" value="ECO:0007669"/>
    <property type="project" value="TreeGrafter"/>
</dbReference>
<feature type="transmembrane region" description="Helical" evidence="9">
    <location>
        <begin position="44"/>
        <end position="65"/>
    </location>
</feature>
<dbReference type="AlphaFoldDB" id="A0AAX6FMG4"/>
<feature type="transmembrane region" description="Helical" evidence="9">
    <location>
        <begin position="131"/>
        <end position="149"/>
    </location>
</feature>
<keyword evidence="5" id="KW-1278">Translocase</keyword>
<dbReference type="GO" id="GO:0009536">
    <property type="term" value="C:plastid"/>
    <property type="evidence" value="ECO:0007669"/>
    <property type="project" value="UniProtKB-ARBA"/>
</dbReference>
<proteinExistence type="inferred from homology"/>
<evidence type="ECO:0000256" key="2">
    <source>
        <dbReference type="ARBA" id="ARBA00008200"/>
    </source>
</evidence>
<keyword evidence="4 9" id="KW-0812">Transmembrane</keyword>
<keyword evidence="7" id="KW-0520">NAD</keyword>
<dbReference type="InterPro" id="IPR001750">
    <property type="entry name" value="ND/Mrp_TM"/>
</dbReference>
<dbReference type="PANTHER" id="PTHR42829">
    <property type="entry name" value="NADH-UBIQUINONE OXIDOREDUCTASE CHAIN 5"/>
    <property type="match status" value="1"/>
</dbReference>
<keyword evidence="8 9" id="KW-0472">Membrane</keyword>
<dbReference type="Proteomes" id="UP001140949">
    <property type="component" value="Unassembled WGS sequence"/>
</dbReference>
<keyword evidence="6 9" id="KW-1133">Transmembrane helix</keyword>
<dbReference type="InterPro" id="IPR003945">
    <property type="entry name" value="NU5C-like"/>
</dbReference>
<comment type="subcellular location">
    <subcellularLocation>
        <location evidence="1">Membrane</location>
        <topology evidence="1">Multi-pass membrane protein</topology>
    </subcellularLocation>
</comment>
<evidence type="ECO:0000256" key="5">
    <source>
        <dbReference type="ARBA" id="ARBA00022967"/>
    </source>
</evidence>
<keyword evidence="3" id="KW-0813">Transport</keyword>
<feature type="transmembrane region" description="Helical" evidence="9">
    <location>
        <begin position="94"/>
        <end position="119"/>
    </location>
</feature>
<reference evidence="11" key="2">
    <citation type="submission" date="2023-04" db="EMBL/GenBank/DDBJ databases">
        <authorList>
            <person name="Bruccoleri R.E."/>
            <person name="Oakeley E.J."/>
            <person name="Faust A.-M."/>
            <person name="Dessus-Babus S."/>
            <person name="Altorfer M."/>
            <person name="Burckhardt D."/>
            <person name="Oertli M."/>
            <person name="Naumann U."/>
            <person name="Petersen F."/>
            <person name="Wong J."/>
        </authorList>
    </citation>
    <scope>NUCLEOTIDE SEQUENCE</scope>
    <source>
        <strain evidence="11">GSM-AAB239-AS_SAM_17_03QT</strain>
        <tissue evidence="11">Leaf</tissue>
    </source>
</reference>
<evidence type="ECO:0000256" key="6">
    <source>
        <dbReference type="ARBA" id="ARBA00022989"/>
    </source>
</evidence>
<dbReference type="Pfam" id="PF00361">
    <property type="entry name" value="Proton_antipo_M"/>
    <property type="match status" value="1"/>
</dbReference>
<reference evidence="11" key="1">
    <citation type="journal article" date="2023" name="GigaByte">
        <title>Genome assembly of the bearded iris, Iris pallida Lam.</title>
        <authorList>
            <person name="Bruccoleri R.E."/>
            <person name="Oakeley E.J."/>
            <person name="Faust A.M.E."/>
            <person name="Altorfer M."/>
            <person name="Dessus-Babus S."/>
            <person name="Burckhardt D."/>
            <person name="Oertli M."/>
            <person name="Naumann U."/>
            <person name="Petersen F."/>
            <person name="Wong J."/>
        </authorList>
    </citation>
    <scope>NUCLEOTIDE SEQUENCE</scope>
    <source>
        <strain evidence="11">GSM-AAB239-AS_SAM_17_03QT</strain>
    </source>
</reference>
<evidence type="ECO:0000256" key="4">
    <source>
        <dbReference type="ARBA" id="ARBA00022692"/>
    </source>
</evidence>
<evidence type="ECO:0000256" key="7">
    <source>
        <dbReference type="ARBA" id="ARBA00023027"/>
    </source>
</evidence>
<dbReference type="EMBL" id="JANAVB010027799">
    <property type="protein sequence ID" value="KAJ6817607.1"/>
    <property type="molecule type" value="Genomic_DNA"/>
</dbReference>
<protein>
    <submittedName>
        <fullName evidence="11">NADH dehydrogenase subunit 5 (Mitochondrion)</fullName>
    </submittedName>
</protein>
<sequence>MLMLVTGDNFLQLFLGWEGVGLASYLLIHFWFTRLQADKATIKAMLVNRVGDFGLALGILGYFTLFQSVDFSTIFACASAPINLWIFRNMRLNAITVICILLFIGVAGKIAQIVLHTWLPDVMEGPTPVSTLIHAATMVTCGIFMIARCSPLFEYSPMTLIVITFT</sequence>
<feature type="transmembrane region" description="Helical" evidence="9">
    <location>
        <begin position="71"/>
        <end position="87"/>
    </location>
</feature>
<dbReference type="GO" id="GO:0016020">
    <property type="term" value="C:membrane"/>
    <property type="evidence" value="ECO:0007669"/>
    <property type="project" value="UniProtKB-SubCell"/>
</dbReference>
<dbReference type="GO" id="GO:0015990">
    <property type="term" value="P:electron transport coupled proton transport"/>
    <property type="evidence" value="ECO:0007669"/>
    <property type="project" value="TreeGrafter"/>
</dbReference>
<comment type="similarity">
    <text evidence="2">Belongs to the complex I subunit 5 family.</text>
</comment>
<feature type="transmembrane region" description="Helical" evidence="9">
    <location>
        <begin position="12"/>
        <end position="32"/>
    </location>
</feature>
<gene>
    <name evidence="11" type="ORF">M6B38_411070</name>
</gene>
<dbReference type="GO" id="GO:0042773">
    <property type="term" value="P:ATP synthesis coupled electron transport"/>
    <property type="evidence" value="ECO:0007669"/>
    <property type="project" value="InterPro"/>
</dbReference>
<evidence type="ECO:0000259" key="10">
    <source>
        <dbReference type="Pfam" id="PF00361"/>
    </source>
</evidence>
<dbReference type="PRINTS" id="PR01434">
    <property type="entry name" value="NADHDHGNASE5"/>
</dbReference>